<keyword evidence="3" id="KW-1185">Reference proteome</keyword>
<dbReference type="Proteomes" id="UP000439903">
    <property type="component" value="Unassembled WGS sequence"/>
</dbReference>
<sequence length="77" mass="8656">MMNSPPTMNSAPKTDYPPTTNSPPTMNSLPMTNSRPTAHQHDKISKTCGTPERQGKKNRNLKENLHEDVTGHPRKIY</sequence>
<dbReference type="EMBL" id="WTPW01003515">
    <property type="protein sequence ID" value="KAF0339851.1"/>
    <property type="molecule type" value="Genomic_DNA"/>
</dbReference>
<reference evidence="2 3" key="1">
    <citation type="journal article" date="2019" name="Environ. Microbiol.">
        <title>At the nexus of three kingdoms: the genome of the mycorrhizal fungus Gigaspora margarita provides insights into plant, endobacterial and fungal interactions.</title>
        <authorList>
            <person name="Venice F."/>
            <person name="Ghignone S."/>
            <person name="Salvioli di Fossalunga A."/>
            <person name="Amselem J."/>
            <person name="Novero M."/>
            <person name="Xianan X."/>
            <person name="Sedzielewska Toro K."/>
            <person name="Morin E."/>
            <person name="Lipzen A."/>
            <person name="Grigoriev I.V."/>
            <person name="Henrissat B."/>
            <person name="Martin F.M."/>
            <person name="Bonfante P."/>
        </authorList>
    </citation>
    <scope>NUCLEOTIDE SEQUENCE [LARGE SCALE GENOMIC DNA]</scope>
    <source>
        <strain evidence="2 3">BEG34</strain>
    </source>
</reference>
<feature type="compositionally biased region" description="Low complexity" evidence="1">
    <location>
        <begin position="17"/>
        <end position="30"/>
    </location>
</feature>
<feature type="region of interest" description="Disordered" evidence="1">
    <location>
        <begin position="1"/>
        <end position="77"/>
    </location>
</feature>
<feature type="compositionally biased region" description="Basic and acidic residues" evidence="1">
    <location>
        <begin position="60"/>
        <end position="71"/>
    </location>
</feature>
<dbReference type="AlphaFoldDB" id="A0A8H3WVT7"/>
<accession>A0A8H3WVT7</accession>
<protein>
    <submittedName>
        <fullName evidence="2">Uncharacterized protein</fullName>
    </submittedName>
</protein>
<gene>
    <name evidence="2" type="ORF">F8M41_016349</name>
</gene>
<proteinExistence type="predicted"/>
<feature type="compositionally biased region" description="Polar residues" evidence="1">
    <location>
        <begin position="1"/>
        <end position="12"/>
    </location>
</feature>
<evidence type="ECO:0000256" key="1">
    <source>
        <dbReference type="SAM" id="MobiDB-lite"/>
    </source>
</evidence>
<evidence type="ECO:0000313" key="2">
    <source>
        <dbReference type="EMBL" id="KAF0339851.1"/>
    </source>
</evidence>
<evidence type="ECO:0000313" key="3">
    <source>
        <dbReference type="Proteomes" id="UP000439903"/>
    </source>
</evidence>
<comment type="caution">
    <text evidence="2">The sequence shown here is derived from an EMBL/GenBank/DDBJ whole genome shotgun (WGS) entry which is preliminary data.</text>
</comment>
<organism evidence="2 3">
    <name type="scientific">Gigaspora margarita</name>
    <dbReference type="NCBI Taxonomy" id="4874"/>
    <lineage>
        <taxon>Eukaryota</taxon>
        <taxon>Fungi</taxon>
        <taxon>Fungi incertae sedis</taxon>
        <taxon>Mucoromycota</taxon>
        <taxon>Glomeromycotina</taxon>
        <taxon>Glomeromycetes</taxon>
        <taxon>Diversisporales</taxon>
        <taxon>Gigasporaceae</taxon>
        <taxon>Gigaspora</taxon>
    </lineage>
</organism>
<name>A0A8H3WVT7_GIGMA</name>